<proteinExistence type="predicted"/>
<name>W1IAY3_CRYPA</name>
<evidence type="ECO:0000313" key="2">
    <source>
        <dbReference type="EMBL" id="CDL70801.1"/>
    </source>
</evidence>
<sequence>MAGLGSSRDEAISISSAESSVCGDLDENLSDIFLPPVKELGSPAKAKKAGSRSVVVGMPIGAASAPARDSNTTWSGCIANSRTEKSLGLEGLQPPRALSPLTPLSPVLPTSMQAEGGLYLADNTFNPAIQGCDDHDLHDLTSADNKTPLLPSPSRHLAHLERRMIAEVQASMPPSLPPSGGDSDDRACPALARLETAEGVRTPGAPDTPAPALYSPRAIAEIEGQASHYPRDQSSSRPLSGFQNHDAIAIESGKGEEGEEDSYPLSKRRKEPASSQSTNPRAAIQQLLTSGTGVSRSQKARRLAATVGSQSSGKSSVLEGLTGILYSNGEKLKIQRIVEQRNTEDEAAAVEPPPQVLEEVALRLITRCRAHFLGDTYHVGQSCLLELHELEVKFWRLPLLSKAVCEA</sequence>
<dbReference type="InterPro" id="IPR027417">
    <property type="entry name" value="P-loop_NTPase"/>
</dbReference>
<feature type="region of interest" description="Disordered" evidence="1">
    <location>
        <begin position="1"/>
        <end position="20"/>
    </location>
</feature>
<reference evidence="2" key="1">
    <citation type="journal article" date="2014" name="Genetics">
        <title>Vegetative Incompatibility Loci with Dedicated Roles in Allorecognition Restrict Mycovirus Transmission in Chestnut Blight Fungus.</title>
        <authorList>
            <person name="Zhang D.X."/>
            <person name="Spiering M.J."/>
            <person name="Dawe A.L."/>
            <person name="Nuss D.L."/>
        </authorList>
    </citation>
    <scope>NUCLEOTIDE SEQUENCE</scope>
    <source>
        <strain evidence="2">EP155</strain>
    </source>
</reference>
<gene>
    <name evidence="2" type="primary">pseudo vic</name>
</gene>
<organism evidence="2">
    <name type="scientific">Cryphonectria parasitica</name>
    <name type="common">Chestnut blight fungus</name>
    <name type="synonym">Endothia parasitica</name>
    <dbReference type="NCBI Taxonomy" id="5116"/>
    <lineage>
        <taxon>Eukaryota</taxon>
        <taxon>Fungi</taxon>
        <taxon>Dikarya</taxon>
        <taxon>Ascomycota</taxon>
        <taxon>Pezizomycotina</taxon>
        <taxon>Sordariomycetes</taxon>
        <taxon>Sordariomycetidae</taxon>
        <taxon>Diaporthales</taxon>
        <taxon>Cryphonectriaceae</taxon>
        <taxon>Cryphonectria-Endothia species complex</taxon>
        <taxon>Cryphonectria</taxon>
    </lineage>
</organism>
<protein>
    <submittedName>
        <fullName evidence="2">Pseudo vic protein</fullName>
    </submittedName>
</protein>
<feature type="region of interest" description="Disordered" evidence="1">
    <location>
        <begin position="248"/>
        <end position="281"/>
    </location>
</feature>
<dbReference type="EMBL" id="HG799051">
    <property type="protein sequence ID" value="CDL70801.1"/>
    <property type="molecule type" value="Genomic_DNA"/>
</dbReference>
<accession>W1IAY3</accession>
<dbReference type="AlphaFoldDB" id="W1IAY3"/>
<dbReference type="Gene3D" id="3.40.50.300">
    <property type="entry name" value="P-loop containing nucleotide triphosphate hydrolases"/>
    <property type="match status" value="1"/>
</dbReference>
<evidence type="ECO:0000256" key="1">
    <source>
        <dbReference type="SAM" id="MobiDB-lite"/>
    </source>
</evidence>